<comment type="caution">
    <text evidence="13">The sequence shown here is derived from an EMBL/GenBank/DDBJ whole genome shotgun (WGS) entry which is preliminary data.</text>
</comment>
<proteinExistence type="inferred from homology"/>
<dbReference type="SUPFAM" id="SSF52374">
    <property type="entry name" value="Nucleotidylyl transferase"/>
    <property type="match status" value="1"/>
</dbReference>
<keyword evidence="4" id="KW-0285">Flavoprotein</keyword>
<keyword evidence="10" id="KW-0067">ATP-binding</keyword>
<dbReference type="FunFam" id="3.40.50.620:FF:000021">
    <property type="entry name" value="Riboflavin biosynthesis protein"/>
    <property type="match status" value="1"/>
</dbReference>
<dbReference type="AlphaFoldDB" id="A0A417Y0Q4"/>
<evidence type="ECO:0000313" key="13">
    <source>
        <dbReference type="EMBL" id="RHW26176.1"/>
    </source>
</evidence>
<evidence type="ECO:0000256" key="3">
    <source>
        <dbReference type="ARBA" id="ARBA00012393"/>
    </source>
</evidence>
<dbReference type="EMBL" id="QXGH01000019">
    <property type="protein sequence ID" value="RHW26176.1"/>
    <property type="molecule type" value="Genomic_DNA"/>
</dbReference>
<dbReference type="InterPro" id="IPR014729">
    <property type="entry name" value="Rossmann-like_a/b/a_fold"/>
</dbReference>
<sequence>MSSSIVLDVWPRPSLSRREVGRIARCPGDLGPDWGGCVATVGVFDGLHRGHQAVLRAATEQASRLGLPCVLVTFDPHPLSVVDPARAPQLLTDVSQRAALALEAGADRVYVHPFTSAVARTPATQFVADFLIGVLGVAGVVVGDDFRFGAGNTGDAALLRSIGLDAGFDVQVISAQHEHGRRFSSTALRSHIAAGERHEAERVLGRRL</sequence>
<dbReference type="Pfam" id="PF06574">
    <property type="entry name" value="FAD_syn"/>
    <property type="match status" value="1"/>
</dbReference>
<dbReference type="CDD" id="cd02064">
    <property type="entry name" value="FAD_synthetase_N"/>
    <property type="match status" value="1"/>
</dbReference>
<evidence type="ECO:0000256" key="2">
    <source>
        <dbReference type="ARBA" id="ARBA00010214"/>
    </source>
</evidence>
<dbReference type="GO" id="GO:0005524">
    <property type="term" value="F:ATP binding"/>
    <property type="evidence" value="ECO:0007669"/>
    <property type="project" value="UniProtKB-KW"/>
</dbReference>
<dbReference type="GO" id="GO:0008531">
    <property type="term" value="F:riboflavin kinase activity"/>
    <property type="evidence" value="ECO:0007669"/>
    <property type="project" value="TreeGrafter"/>
</dbReference>
<organism evidence="13 14">
    <name type="scientific">Nocardioides immobilis</name>
    <dbReference type="NCBI Taxonomy" id="2049295"/>
    <lineage>
        <taxon>Bacteria</taxon>
        <taxon>Bacillati</taxon>
        <taxon>Actinomycetota</taxon>
        <taxon>Actinomycetes</taxon>
        <taxon>Propionibacteriales</taxon>
        <taxon>Nocardioidaceae</taxon>
        <taxon>Nocardioides</taxon>
    </lineage>
</organism>
<keyword evidence="9" id="KW-0274">FAD</keyword>
<evidence type="ECO:0000313" key="14">
    <source>
        <dbReference type="Proteomes" id="UP000283644"/>
    </source>
</evidence>
<keyword evidence="7" id="KW-0548">Nucleotidyltransferase</keyword>
<dbReference type="GO" id="GO:0003919">
    <property type="term" value="F:FMN adenylyltransferase activity"/>
    <property type="evidence" value="ECO:0007669"/>
    <property type="project" value="UniProtKB-EC"/>
</dbReference>
<dbReference type="GO" id="GO:0009231">
    <property type="term" value="P:riboflavin biosynthetic process"/>
    <property type="evidence" value="ECO:0007669"/>
    <property type="project" value="InterPro"/>
</dbReference>
<dbReference type="GO" id="GO:0009398">
    <property type="term" value="P:FMN biosynthetic process"/>
    <property type="evidence" value="ECO:0007669"/>
    <property type="project" value="TreeGrafter"/>
</dbReference>
<evidence type="ECO:0000256" key="10">
    <source>
        <dbReference type="ARBA" id="ARBA00022840"/>
    </source>
</evidence>
<evidence type="ECO:0000256" key="8">
    <source>
        <dbReference type="ARBA" id="ARBA00022741"/>
    </source>
</evidence>
<dbReference type="GO" id="GO:0006747">
    <property type="term" value="P:FAD biosynthetic process"/>
    <property type="evidence" value="ECO:0007669"/>
    <property type="project" value="UniProtKB-UniPathway"/>
</dbReference>
<keyword evidence="5" id="KW-0288">FMN</keyword>
<keyword evidence="14" id="KW-1185">Reference proteome</keyword>
<dbReference type="OrthoDB" id="9803667at2"/>
<evidence type="ECO:0000256" key="5">
    <source>
        <dbReference type="ARBA" id="ARBA00022643"/>
    </source>
</evidence>
<name>A0A417Y0Q4_9ACTN</name>
<keyword evidence="8" id="KW-0547">Nucleotide-binding</keyword>
<protein>
    <recommendedName>
        <fullName evidence="3">FAD synthase</fullName>
        <ecNumber evidence="3">2.7.7.2</ecNumber>
    </recommendedName>
</protein>
<gene>
    <name evidence="13" type="ORF">D0Z08_16195</name>
</gene>
<comment type="pathway">
    <text evidence="1">Cofactor biosynthesis; FAD biosynthesis; FAD from FMN: step 1/1.</text>
</comment>
<dbReference type="InterPro" id="IPR023468">
    <property type="entry name" value="Riboflavin_kinase"/>
</dbReference>
<dbReference type="PANTHER" id="PTHR22749:SF6">
    <property type="entry name" value="RIBOFLAVIN KINASE"/>
    <property type="match status" value="1"/>
</dbReference>
<evidence type="ECO:0000256" key="4">
    <source>
        <dbReference type="ARBA" id="ARBA00022630"/>
    </source>
</evidence>
<reference evidence="13 14" key="1">
    <citation type="submission" date="2018-09" db="EMBL/GenBank/DDBJ databases">
        <title>Genome sequencing of Nocardioides immobilis CCTCC AB 2017083 for comparison to Nocardioides silvaticus.</title>
        <authorList>
            <person name="Li C."/>
            <person name="Wang G."/>
        </authorList>
    </citation>
    <scope>NUCLEOTIDE SEQUENCE [LARGE SCALE GENOMIC DNA]</scope>
    <source>
        <strain evidence="13 14">CCTCC AB 2017083</strain>
    </source>
</reference>
<dbReference type="RefSeq" id="WP_118926281.1">
    <property type="nucleotide sequence ID" value="NZ_QXGH01000019.1"/>
</dbReference>
<accession>A0A417Y0Q4</accession>
<evidence type="ECO:0000256" key="1">
    <source>
        <dbReference type="ARBA" id="ARBA00004726"/>
    </source>
</evidence>
<dbReference type="UniPathway" id="UPA00277">
    <property type="reaction ID" value="UER00407"/>
</dbReference>
<comment type="catalytic activity">
    <reaction evidence="11">
        <text>FMN + ATP + H(+) = FAD + diphosphate</text>
        <dbReference type="Rhea" id="RHEA:17237"/>
        <dbReference type="ChEBI" id="CHEBI:15378"/>
        <dbReference type="ChEBI" id="CHEBI:30616"/>
        <dbReference type="ChEBI" id="CHEBI:33019"/>
        <dbReference type="ChEBI" id="CHEBI:57692"/>
        <dbReference type="ChEBI" id="CHEBI:58210"/>
        <dbReference type="EC" id="2.7.7.2"/>
    </reaction>
</comment>
<dbReference type="EC" id="2.7.7.2" evidence="3"/>
<dbReference type="InterPro" id="IPR015864">
    <property type="entry name" value="FAD_synthase"/>
</dbReference>
<evidence type="ECO:0000256" key="7">
    <source>
        <dbReference type="ARBA" id="ARBA00022695"/>
    </source>
</evidence>
<dbReference type="Gene3D" id="3.40.50.620">
    <property type="entry name" value="HUPs"/>
    <property type="match status" value="1"/>
</dbReference>
<feature type="domain" description="FAD synthetase" evidence="12">
    <location>
        <begin position="34"/>
        <end position="187"/>
    </location>
</feature>
<evidence type="ECO:0000256" key="9">
    <source>
        <dbReference type="ARBA" id="ARBA00022827"/>
    </source>
</evidence>
<dbReference type="Proteomes" id="UP000283644">
    <property type="component" value="Unassembled WGS sequence"/>
</dbReference>
<comment type="similarity">
    <text evidence="2">Belongs to the RibF family.</text>
</comment>
<evidence type="ECO:0000256" key="6">
    <source>
        <dbReference type="ARBA" id="ARBA00022679"/>
    </source>
</evidence>
<evidence type="ECO:0000259" key="12">
    <source>
        <dbReference type="Pfam" id="PF06574"/>
    </source>
</evidence>
<evidence type="ECO:0000256" key="11">
    <source>
        <dbReference type="ARBA" id="ARBA00049494"/>
    </source>
</evidence>
<keyword evidence="6" id="KW-0808">Transferase</keyword>
<dbReference type="PANTHER" id="PTHR22749">
    <property type="entry name" value="RIBOFLAVIN KINASE/FMN ADENYLYLTRANSFERASE"/>
    <property type="match status" value="1"/>
</dbReference>